<dbReference type="InterPro" id="IPR043502">
    <property type="entry name" value="DNA/RNA_pol_sf"/>
</dbReference>
<dbReference type="PANTHER" id="PTHR24559:SF444">
    <property type="entry name" value="REVERSE TRANSCRIPTASE DOMAIN-CONTAINING PROTEIN"/>
    <property type="match status" value="1"/>
</dbReference>
<dbReference type="Gene3D" id="3.10.10.10">
    <property type="entry name" value="HIV Type 1 Reverse Transcriptase, subunit A, domain 1"/>
    <property type="match status" value="1"/>
</dbReference>
<proteinExistence type="predicted"/>
<dbReference type="InterPro" id="IPR053134">
    <property type="entry name" value="RNA-dir_DNA_polymerase"/>
</dbReference>
<dbReference type="PANTHER" id="PTHR24559">
    <property type="entry name" value="TRANSPOSON TY3-I GAG-POL POLYPROTEIN"/>
    <property type="match status" value="1"/>
</dbReference>
<name>A0AAV3RN83_LITER</name>
<gene>
    <name evidence="1" type="ORF">LIER_42125</name>
</gene>
<evidence type="ECO:0000313" key="1">
    <source>
        <dbReference type="EMBL" id="GAA0177055.1"/>
    </source>
</evidence>
<keyword evidence="2" id="KW-1185">Reference proteome</keyword>
<dbReference type="SUPFAM" id="SSF56672">
    <property type="entry name" value="DNA/RNA polymerases"/>
    <property type="match status" value="1"/>
</dbReference>
<evidence type="ECO:0000313" key="2">
    <source>
        <dbReference type="Proteomes" id="UP001454036"/>
    </source>
</evidence>
<dbReference type="EMBL" id="BAABME010028178">
    <property type="protein sequence ID" value="GAA0177055.1"/>
    <property type="molecule type" value="Genomic_DNA"/>
</dbReference>
<dbReference type="AlphaFoldDB" id="A0AAV3RN83"/>
<comment type="caution">
    <text evidence="1">The sequence shown here is derived from an EMBL/GenBank/DDBJ whole genome shotgun (WGS) entry which is preliminary data.</text>
</comment>
<reference evidence="1 2" key="1">
    <citation type="submission" date="2024-01" db="EMBL/GenBank/DDBJ databases">
        <title>The complete chloroplast genome sequence of Lithospermum erythrorhizon: insights into the phylogenetic relationship among Boraginaceae species and the maternal lineages of purple gromwells.</title>
        <authorList>
            <person name="Okada T."/>
            <person name="Watanabe K."/>
        </authorList>
    </citation>
    <scope>NUCLEOTIDE SEQUENCE [LARGE SCALE GENOMIC DNA]</scope>
</reference>
<organism evidence="1 2">
    <name type="scientific">Lithospermum erythrorhizon</name>
    <name type="common">Purple gromwell</name>
    <name type="synonym">Lithospermum officinale var. erythrorhizon</name>
    <dbReference type="NCBI Taxonomy" id="34254"/>
    <lineage>
        <taxon>Eukaryota</taxon>
        <taxon>Viridiplantae</taxon>
        <taxon>Streptophyta</taxon>
        <taxon>Embryophyta</taxon>
        <taxon>Tracheophyta</taxon>
        <taxon>Spermatophyta</taxon>
        <taxon>Magnoliopsida</taxon>
        <taxon>eudicotyledons</taxon>
        <taxon>Gunneridae</taxon>
        <taxon>Pentapetalae</taxon>
        <taxon>asterids</taxon>
        <taxon>lamiids</taxon>
        <taxon>Boraginales</taxon>
        <taxon>Boraginaceae</taxon>
        <taxon>Boraginoideae</taxon>
        <taxon>Lithospermeae</taxon>
        <taxon>Lithospermum</taxon>
    </lineage>
</organism>
<protein>
    <submittedName>
        <fullName evidence="1">Uncharacterized protein</fullName>
    </submittedName>
</protein>
<accession>A0AAV3RN83</accession>
<sequence length="131" mass="15149">MGTKLDDTHKEALISLIREFEDVFSWGPKDMPGVDTKARAILELQFPEWIANVVLVKKPNNKWRMYTDFTSLNKACPKDFYPLPYLGRLVDGTAGHEIFAPRRRGENGLLYRIWPILLESHALWAEKRGGY</sequence>
<dbReference type="Proteomes" id="UP001454036">
    <property type="component" value="Unassembled WGS sequence"/>
</dbReference>